<keyword evidence="6" id="KW-1185">Reference proteome</keyword>
<dbReference type="EMBL" id="BORW01000019">
    <property type="protein sequence ID" value="GIO68587.1"/>
    <property type="molecule type" value="Genomic_DNA"/>
</dbReference>
<accession>A0ABQ4LZ78</accession>
<dbReference type="Proteomes" id="UP000680638">
    <property type="component" value="Unassembled WGS sequence"/>
</dbReference>
<evidence type="ECO:0000256" key="1">
    <source>
        <dbReference type="ARBA" id="ARBA00022679"/>
    </source>
</evidence>
<proteinExistence type="predicted"/>
<dbReference type="Gene3D" id="3.40.50.300">
    <property type="entry name" value="P-loop containing nucleotide triphosphate hydrolases"/>
    <property type="match status" value="2"/>
</dbReference>
<sequence>MDEYKRKTPEQVLEEIRKVRRGALKIMIGAVSGSGKTYHMLREGQLLKERGIDVVLCAVSALNRPEIEKQLAGFERVPSIHWLDRGKETKDLNLEGLLARNPEVVLVDELAHRNRKGARFPNRLKDIEFLLDHGIGVVTTLNAYEIEGVHDLARKWAGVESRETVPMGTLGQADEIRLIDVSPETLIARIKEGQLGANDDAGSLTRKDLTVLRELSLRLVAEGVQAELEEHREQMGLQGPSGASERILVSAQYHSNGSLYIRRGQQIAKRLNGDLLVVVFMPEKRKLTKEAAAFKRSLHKMAKKTDAAVEERTLPSSRHFPKALIQYALEKNVTRIVLGHSKKSRWQEFWHGSVTGGILKHARGIDLFWVADRTAHGDSRILPALRFQPHQQERFHRLSNEEMERKVNRIQRGRLKIYIGAAPGVGKTYTMLREGNESLSRGTDVLIGWLETHGRAATAAQIGLLESVPASEIAYKGRVLKEMDLDAILARNPELALVDELPHTNMPGSRNKKRYEDVLMLLEHGISVITTMNVQHLESLNDAVQQITGVRVRETVPDSILSMADEVELIDVAPRALRRRMREGKIYAAGKVEQALDSFFKTGNLIALRELALREIADDVDERLESRERSFSIRGPWRKEETIYVCVFPGTNGERLIRRGFRIAYRLKAALYVDTIRMGTAEVITPMMDDCRKLTERLGGTYGVLEAEAWRVIPRIAMEKASGLQATQIIAGQDGSPGSKQRRRKAVRELLRLARDIDVLLVGSPEPPA</sequence>
<keyword evidence="2" id="KW-0418">Kinase</keyword>
<reference evidence="5 6" key="1">
    <citation type="submission" date="2021-03" db="EMBL/GenBank/DDBJ databases">
        <title>Antimicrobial resistance genes in bacteria isolated from Japanese honey, and their potential for conferring macrolide and lincosamide resistance in the American foulbrood pathogen Paenibacillus larvae.</title>
        <authorList>
            <person name="Okamoto M."/>
            <person name="Kumagai M."/>
            <person name="Kanamori H."/>
            <person name="Takamatsu D."/>
        </authorList>
    </citation>
    <scope>NUCLEOTIDE SEQUENCE [LARGE SCALE GENOMIC DNA]</scope>
    <source>
        <strain evidence="5 6">J21TS3</strain>
    </source>
</reference>
<dbReference type="InterPro" id="IPR052023">
    <property type="entry name" value="Histidine_kinase_KdpD"/>
</dbReference>
<dbReference type="PANTHER" id="PTHR45569:SF1">
    <property type="entry name" value="SENSOR PROTEIN KDPD"/>
    <property type="match status" value="1"/>
</dbReference>
<evidence type="ECO:0000256" key="3">
    <source>
        <dbReference type="ARBA" id="ARBA00023012"/>
    </source>
</evidence>
<protein>
    <submittedName>
        <fullName evidence="5">Potassium-transporting P-type ATPase D chain</fullName>
    </submittedName>
</protein>
<feature type="domain" description="Signal transduction histidine kinase osmosensitive K+ channel sensor N-terminal" evidence="4">
    <location>
        <begin position="411"/>
        <end position="620"/>
    </location>
</feature>
<evidence type="ECO:0000313" key="6">
    <source>
        <dbReference type="Proteomes" id="UP000680638"/>
    </source>
</evidence>
<feature type="domain" description="Signal transduction histidine kinase osmosensitive K+ channel sensor N-terminal" evidence="4">
    <location>
        <begin position="20"/>
        <end position="224"/>
    </location>
</feature>
<dbReference type="RefSeq" id="WP_212951071.1">
    <property type="nucleotide sequence ID" value="NZ_BORW01000019.1"/>
</dbReference>
<dbReference type="InterPro" id="IPR003852">
    <property type="entry name" value="Sig_transdc_His_kinase_KdpD_N"/>
</dbReference>
<keyword evidence="1" id="KW-0808">Transferase</keyword>
<dbReference type="InterPro" id="IPR014729">
    <property type="entry name" value="Rossmann-like_a/b/a_fold"/>
</dbReference>
<keyword evidence="3" id="KW-0902">Two-component regulatory system</keyword>
<evidence type="ECO:0000259" key="4">
    <source>
        <dbReference type="Pfam" id="PF02702"/>
    </source>
</evidence>
<dbReference type="PANTHER" id="PTHR45569">
    <property type="entry name" value="SENSOR PROTEIN KDPD"/>
    <property type="match status" value="1"/>
</dbReference>
<evidence type="ECO:0000256" key="2">
    <source>
        <dbReference type="ARBA" id="ARBA00022777"/>
    </source>
</evidence>
<comment type="caution">
    <text evidence="5">The sequence shown here is derived from an EMBL/GenBank/DDBJ whole genome shotgun (WGS) entry which is preliminary data.</text>
</comment>
<dbReference type="Pfam" id="PF02702">
    <property type="entry name" value="KdpD"/>
    <property type="match status" value="2"/>
</dbReference>
<dbReference type="InterPro" id="IPR027417">
    <property type="entry name" value="P-loop_NTPase"/>
</dbReference>
<dbReference type="SUPFAM" id="SSF52402">
    <property type="entry name" value="Adenine nucleotide alpha hydrolases-like"/>
    <property type="match status" value="1"/>
</dbReference>
<evidence type="ECO:0000313" key="5">
    <source>
        <dbReference type="EMBL" id="GIO68587.1"/>
    </source>
</evidence>
<organism evidence="5 6">
    <name type="scientific">Paenibacillus cookii</name>
    <dbReference type="NCBI Taxonomy" id="157839"/>
    <lineage>
        <taxon>Bacteria</taxon>
        <taxon>Bacillati</taxon>
        <taxon>Bacillota</taxon>
        <taxon>Bacilli</taxon>
        <taxon>Bacillales</taxon>
        <taxon>Paenibacillaceae</taxon>
        <taxon>Paenibacillus</taxon>
    </lineage>
</organism>
<gene>
    <name evidence="5" type="primary">kdpD</name>
    <name evidence="5" type="ORF">J21TS3_34080</name>
</gene>
<dbReference type="Gene3D" id="3.40.50.620">
    <property type="entry name" value="HUPs"/>
    <property type="match status" value="1"/>
</dbReference>
<dbReference type="SUPFAM" id="SSF52540">
    <property type="entry name" value="P-loop containing nucleoside triphosphate hydrolases"/>
    <property type="match status" value="1"/>
</dbReference>
<name>A0ABQ4LZ78_9BACL</name>